<organism evidence="1 2">
    <name type="scientific">Nonomuraea purpurea</name>
    <dbReference type="NCBI Taxonomy" id="1849276"/>
    <lineage>
        <taxon>Bacteria</taxon>
        <taxon>Bacillati</taxon>
        <taxon>Actinomycetota</taxon>
        <taxon>Actinomycetes</taxon>
        <taxon>Streptosporangiales</taxon>
        <taxon>Streptosporangiaceae</taxon>
        <taxon>Nonomuraea</taxon>
    </lineage>
</organism>
<dbReference type="RefSeq" id="WP_379531574.1">
    <property type="nucleotide sequence ID" value="NZ_JBHSBI010000017.1"/>
</dbReference>
<dbReference type="EMBL" id="JBHSBI010000017">
    <property type="protein sequence ID" value="MFC4011631.1"/>
    <property type="molecule type" value="Genomic_DNA"/>
</dbReference>
<proteinExistence type="predicted"/>
<evidence type="ECO:0000313" key="2">
    <source>
        <dbReference type="Proteomes" id="UP001595851"/>
    </source>
</evidence>
<dbReference type="Proteomes" id="UP001595851">
    <property type="component" value="Unassembled WGS sequence"/>
</dbReference>
<name>A0ABV8GCB7_9ACTN</name>
<keyword evidence="2" id="KW-1185">Reference proteome</keyword>
<evidence type="ECO:0000313" key="1">
    <source>
        <dbReference type="EMBL" id="MFC4011631.1"/>
    </source>
</evidence>
<comment type="caution">
    <text evidence="1">The sequence shown here is derived from an EMBL/GenBank/DDBJ whole genome shotgun (WGS) entry which is preliminary data.</text>
</comment>
<evidence type="ECO:0008006" key="3">
    <source>
        <dbReference type="Google" id="ProtNLM"/>
    </source>
</evidence>
<reference evidence="2" key="1">
    <citation type="journal article" date="2019" name="Int. J. Syst. Evol. Microbiol.">
        <title>The Global Catalogue of Microorganisms (GCM) 10K type strain sequencing project: providing services to taxonomists for standard genome sequencing and annotation.</title>
        <authorList>
            <consortium name="The Broad Institute Genomics Platform"/>
            <consortium name="The Broad Institute Genome Sequencing Center for Infectious Disease"/>
            <person name="Wu L."/>
            <person name="Ma J."/>
        </authorList>
    </citation>
    <scope>NUCLEOTIDE SEQUENCE [LARGE SCALE GENOMIC DNA]</scope>
    <source>
        <strain evidence="2">TBRC 1276</strain>
    </source>
</reference>
<accession>A0ABV8GCB7</accession>
<gene>
    <name evidence="1" type="ORF">ACFOY2_30675</name>
</gene>
<protein>
    <recommendedName>
        <fullName evidence="3">PIN domain-containing protein</fullName>
    </recommendedName>
</protein>
<sequence length="139" mass="14740">MIRGRVLHTPAVAGYLGGDKDIRLLFAAAAREMVTLVLPSAVLATATSSHPELYLQRLSARVEALLTNPAIVVDHLVDRGGDGERAIRSGFLMSALGLTLEDAQTADLALNRSAPVLTTRDGAAMLAKIEPRLPFDLIG</sequence>